<name>A0ABQ5GTJ2_9ASTR</name>
<evidence type="ECO:0000313" key="2">
    <source>
        <dbReference type="EMBL" id="GJT78619.1"/>
    </source>
</evidence>
<protein>
    <submittedName>
        <fullName evidence="2">Uncharacterized protein</fullName>
    </submittedName>
</protein>
<evidence type="ECO:0000256" key="1">
    <source>
        <dbReference type="SAM" id="MobiDB-lite"/>
    </source>
</evidence>
<proteinExistence type="predicted"/>
<reference evidence="2" key="2">
    <citation type="submission" date="2022-01" db="EMBL/GenBank/DDBJ databases">
        <authorList>
            <person name="Yamashiro T."/>
            <person name="Shiraishi A."/>
            <person name="Satake H."/>
            <person name="Nakayama K."/>
        </authorList>
    </citation>
    <scope>NUCLEOTIDE SEQUENCE</scope>
</reference>
<comment type="caution">
    <text evidence="2">The sequence shown here is derived from an EMBL/GenBank/DDBJ whole genome shotgun (WGS) entry which is preliminary data.</text>
</comment>
<feature type="region of interest" description="Disordered" evidence="1">
    <location>
        <begin position="44"/>
        <end position="106"/>
    </location>
</feature>
<accession>A0ABQ5GTJ2</accession>
<evidence type="ECO:0000313" key="3">
    <source>
        <dbReference type="Proteomes" id="UP001151760"/>
    </source>
</evidence>
<feature type="compositionally biased region" description="Acidic residues" evidence="1">
    <location>
        <begin position="130"/>
        <end position="148"/>
    </location>
</feature>
<feature type="compositionally biased region" description="Basic and acidic residues" evidence="1">
    <location>
        <begin position="93"/>
        <end position="106"/>
    </location>
</feature>
<organism evidence="2 3">
    <name type="scientific">Tanacetum coccineum</name>
    <dbReference type="NCBI Taxonomy" id="301880"/>
    <lineage>
        <taxon>Eukaryota</taxon>
        <taxon>Viridiplantae</taxon>
        <taxon>Streptophyta</taxon>
        <taxon>Embryophyta</taxon>
        <taxon>Tracheophyta</taxon>
        <taxon>Spermatophyta</taxon>
        <taxon>Magnoliopsida</taxon>
        <taxon>eudicotyledons</taxon>
        <taxon>Gunneridae</taxon>
        <taxon>Pentapetalae</taxon>
        <taxon>asterids</taxon>
        <taxon>campanulids</taxon>
        <taxon>Asterales</taxon>
        <taxon>Asteraceae</taxon>
        <taxon>Asteroideae</taxon>
        <taxon>Anthemideae</taxon>
        <taxon>Anthemidinae</taxon>
        <taxon>Tanacetum</taxon>
    </lineage>
</organism>
<feature type="compositionally biased region" description="Polar residues" evidence="1">
    <location>
        <begin position="65"/>
        <end position="87"/>
    </location>
</feature>
<sequence length="148" mass="15876">MAIIKLGGDSGGGGNVLSRVLNGLQEGNTQPAIIGLSSTLNEGTRSLKHLHEGKPTDAKDPGGNKQPTGIGSPTTHPNEDQTQSTRFEVSDPDQNKGKTSSKVELDSKPMKLITFGEIQALFGDPKDELKDDNDEEIYEDGEEMDKEI</sequence>
<gene>
    <name evidence="2" type="ORF">Tco_1045344</name>
</gene>
<dbReference type="Proteomes" id="UP001151760">
    <property type="component" value="Unassembled WGS sequence"/>
</dbReference>
<feature type="compositionally biased region" description="Basic and acidic residues" evidence="1">
    <location>
        <begin position="49"/>
        <end position="62"/>
    </location>
</feature>
<reference evidence="2" key="1">
    <citation type="journal article" date="2022" name="Int. J. Mol. Sci.">
        <title>Draft Genome of Tanacetum Coccineum: Genomic Comparison of Closely Related Tanacetum-Family Plants.</title>
        <authorList>
            <person name="Yamashiro T."/>
            <person name="Shiraishi A."/>
            <person name="Nakayama K."/>
            <person name="Satake H."/>
        </authorList>
    </citation>
    <scope>NUCLEOTIDE SEQUENCE</scope>
</reference>
<dbReference type="EMBL" id="BQNB010018820">
    <property type="protein sequence ID" value="GJT78619.1"/>
    <property type="molecule type" value="Genomic_DNA"/>
</dbReference>
<feature type="region of interest" description="Disordered" evidence="1">
    <location>
        <begin position="123"/>
        <end position="148"/>
    </location>
</feature>
<keyword evidence="3" id="KW-1185">Reference proteome</keyword>